<dbReference type="HOGENOM" id="CLU_024199_2_3_1"/>
<keyword evidence="2" id="KW-1185">Reference proteome</keyword>
<dbReference type="Gene3D" id="3.80.10.10">
    <property type="entry name" value="Ribonuclease Inhibitor"/>
    <property type="match status" value="1"/>
</dbReference>
<reference evidence="2" key="1">
    <citation type="journal article" date="2014" name="Proc. Natl. Acad. Sci. U.S.A.">
        <title>Extensive sampling of basidiomycete genomes demonstrates inadequacy of the white-rot/brown-rot paradigm for wood decay fungi.</title>
        <authorList>
            <person name="Riley R."/>
            <person name="Salamov A.A."/>
            <person name="Brown D.W."/>
            <person name="Nagy L.G."/>
            <person name="Floudas D."/>
            <person name="Held B.W."/>
            <person name="Levasseur A."/>
            <person name="Lombard V."/>
            <person name="Morin E."/>
            <person name="Otillar R."/>
            <person name="Lindquist E.A."/>
            <person name="Sun H."/>
            <person name="LaButti K.M."/>
            <person name="Schmutz J."/>
            <person name="Jabbour D."/>
            <person name="Luo H."/>
            <person name="Baker S.E."/>
            <person name="Pisabarro A.G."/>
            <person name="Walton J.D."/>
            <person name="Blanchette R.A."/>
            <person name="Henrissat B."/>
            <person name="Martin F."/>
            <person name="Cullen D."/>
            <person name="Hibbett D.S."/>
            <person name="Grigoriev I.V."/>
        </authorList>
    </citation>
    <scope>NUCLEOTIDE SEQUENCE [LARGE SCALE GENOMIC DNA]</scope>
    <source>
        <strain evidence="2">CBS 339.88</strain>
    </source>
</reference>
<dbReference type="InterPro" id="IPR032675">
    <property type="entry name" value="LRR_dom_sf"/>
</dbReference>
<evidence type="ECO:0000313" key="1">
    <source>
        <dbReference type="EMBL" id="KDR84182.1"/>
    </source>
</evidence>
<gene>
    <name evidence="1" type="ORF">GALMADRAFT_236880</name>
</gene>
<dbReference type="EMBL" id="KL142368">
    <property type="protein sequence ID" value="KDR84182.1"/>
    <property type="molecule type" value="Genomic_DNA"/>
</dbReference>
<accession>A0A067TPC2</accession>
<organism evidence="1 2">
    <name type="scientific">Galerina marginata (strain CBS 339.88)</name>
    <dbReference type="NCBI Taxonomy" id="685588"/>
    <lineage>
        <taxon>Eukaryota</taxon>
        <taxon>Fungi</taxon>
        <taxon>Dikarya</taxon>
        <taxon>Basidiomycota</taxon>
        <taxon>Agaricomycotina</taxon>
        <taxon>Agaricomycetes</taxon>
        <taxon>Agaricomycetidae</taxon>
        <taxon>Agaricales</taxon>
        <taxon>Agaricineae</taxon>
        <taxon>Strophariaceae</taxon>
        <taxon>Galerina</taxon>
    </lineage>
</organism>
<dbReference type="AlphaFoldDB" id="A0A067TPC2"/>
<dbReference type="Gene3D" id="1.20.1280.50">
    <property type="match status" value="1"/>
</dbReference>
<dbReference type="SUPFAM" id="SSF52047">
    <property type="entry name" value="RNI-like"/>
    <property type="match status" value="1"/>
</dbReference>
<evidence type="ECO:0000313" key="2">
    <source>
        <dbReference type="Proteomes" id="UP000027222"/>
    </source>
</evidence>
<protein>
    <submittedName>
        <fullName evidence="1">Uncharacterized protein</fullName>
    </submittedName>
</protein>
<name>A0A067TPC2_GALM3</name>
<dbReference type="Proteomes" id="UP000027222">
    <property type="component" value="Unassembled WGS sequence"/>
</dbReference>
<sequence>MENPTQSKSETGSSKSSHYSSAINEEISHLSEAIRGLSARRNETSPISWLPPEVVCKIFECVQHAYEDEEYPGTEYGYPHGWIKVTHVCRLWMKVALANPSLWSNVVIDTRHRRRWDRESFLRAKDSPLSVAVMGAASRKPPIIFKNPLIQMVLDQLQRITHLSFEYIDDKTLSKLLSDAPLSSPMLTSLTLVHVLWSEDEPTILPSTVFKDCARLRSVFINGFAINWGSPIFRVSNLVRLTLRDIPNPHRPSLANVLLLLENNSSLEFLELRQAISNSLDTLFPSHEIYLPRLTSLYISATAAQTARLISRVVYPEHATINIACSSTDMSEANFSTLASIFSLRIPDKSIRNLKIRKSGNGVQIQATDAIFNSQLHESNYKRPSRAFIITYILDHGDVSNFTILACRIMAHRLENLKTLWIDDCTPVSIPLWFEIFGSLKKLETIRLGPSSMIDLLLAMYVPSGHQNEAQSFLPSLHSLEANNILFDLDDPSSPLGLMEKAFSKRREQSVPIRKFALDRCIVMNRGDIEKLEQVVDELEWDGKVGRRI</sequence>
<proteinExistence type="predicted"/>
<dbReference type="OrthoDB" id="3172239at2759"/>
<dbReference type="STRING" id="685588.A0A067TPC2"/>